<protein>
    <submittedName>
        <fullName evidence="1">Uncharacterized protein</fullName>
    </submittedName>
</protein>
<name>A0ACC2LJS8_PERAE</name>
<evidence type="ECO:0000313" key="2">
    <source>
        <dbReference type="Proteomes" id="UP001234297"/>
    </source>
</evidence>
<accession>A0ACC2LJS8</accession>
<proteinExistence type="predicted"/>
<dbReference type="Proteomes" id="UP001234297">
    <property type="component" value="Chromosome 8"/>
</dbReference>
<keyword evidence="2" id="KW-1185">Reference proteome</keyword>
<evidence type="ECO:0000313" key="1">
    <source>
        <dbReference type="EMBL" id="KAJ8633623.1"/>
    </source>
</evidence>
<comment type="caution">
    <text evidence="1">The sequence shown here is derived from an EMBL/GenBank/DDBJ whole genome shotgun (WGS) entry which is preliminary data.</text>
</comment>
<dbReference type="EMBL" id="CM056816">
    <property type="protein sequence ID" value="KAJ8633623.1"/>
    <property type="molecule type" value="Genomic_DNA"/>
</dbReference>
<organism evidence="1 2">
    <name type="scientific">Persea americana</name>
    <name type="common">Avocado</name>
    <dbReference type="NCBI Taxonomy" id="3435"/>
    <lineage>
        <taxon>Eukaryota</taxon>
        <taxon>Viridiplantae</taxon>
        <taxon>Streptophyta</taxon>
        <taxon>Embryophyta</taxon>
        <taxon>Tracheophyta</taxon>
        <taxon>Spermatophyta</taxon>
        <taxon>Magnoliopsida</taxon>
        <taxon>Magnoliidae</taxon>
        <taxon>Laurales</taxon>
        <taxon>Lauraceae</taxon>
        <taxon>Persea</taxon>
    </lineage>
</organism>
<sequence>MFTALIVVNCWAGNMKKLMRKVRSTKKENTYLKSQILSRKTGSIQGFAVLKSLKFPREFLMMLPIFHSKRLLCSIISSAGTTIRWQPVKAFQPGISFVINKSSSLP</sequence>
<gene>
    <name evidence="1" type="ORF">MRB53_026959</name>
</gene>
<reference evidence="1 2" key="1">
    <citation type="journal article" date="2022" name="Hortic Res">
        <title>A haplotype resolved chromosomal level avocado genome allows analysis of novel avocado genes.</title>
        <authorList>
            <person name="Nath O."/>
            <person name="Fletcher S.J."/>
            <person name="Hayward A."/>
            <person name="Shaw L.M."/>
            <person name="Masouleh A.K."/>
            <person name="Furtado A."/>
            <person name="Henry R.J."/>
            <person name="Mitter N."/>
        </authorList>
    </citation>
    <scope>NUCLEOTIDE SEQUENCE [LARGE SCALE GENOMIC DNA]</scope>
    <source>
        <strain evidence="2">cv. Hass</strain>
    </source>
</reference>